<dbReference type="Pfam" id="PF00646">
    <property type="entry name" value="F-box"/>
    <property type="match status" value="1"/>
</dbReference>
<dbReference type="PROSITE" id="PS51192">
    <property type="entry name" value="HELICASE_ATP_BIND_1"/>
    <property type="match status" value="1"/>
</dbReference>
<evidence type="ECO:0000256" key="4">
    <source>
        <dbReference type="ARBA" id="ARBA00022806"/>
    </source>
</evidence>
<dbReference type="Gramene" id="RZC84536">
    <property type="protein sequence ID" value="RZC84536"/>
    <property type="gene ID" value="C5167_047323"/>
</dbReference>
<dbReference type="SUPFAM" id="SSF52540">
    <property type="entry name" value="P-loop containing nucleoside triphosphate hydrolases"/>
    <property type="match status" value="1"/>
</dbReference>
<evidence type="ECO:0000256" key="5">
    <source>
        <dbReference type="ARBA" id="ARBA00022840"/>
    </source>
</evidence>
<dbReference type="InterPro" id="IPR013187">
    <property type="entry name" value="F-box-assoc_dom_typ3"/>
</dbReference>
<evidence type="ECO:0000259" key="9">
    <source>
        <dbReference type="PROSITE" id="PS51195"/>
    </source>
</evidence>
<dbReference type="PANTHER" id="PTHR47959">
    <property type="entry name" value="ATP-DEPENDENT RNA HELICASE RHLE-RELATED"/>
    <property type="match status" value="1"/>
</dbReference>
<feature type="region of interest" description="Disordered" evidence="7">
    <location>
        <begin position="27"/>
        <end position="77"/>
    </location>
</feature>
<evidence type="ECO:0000259" key="8">
    <source>
        <dbReference type="PROSITE" id="PS51192"/>
    </source>
</evidence>
<sequence>MGDKAKRYGRRLRTNVNPLKLSLSNKAFNEKIRKRRTRESKQVNSSSGNGNSEVIIDGSCSSNSEEHKIIRQSEDNKKMKMENNWKPMAKCSVENIGSSSLSNREENDIIKKMEMNNNWKPMAKCSAENIGSSSSLSNSEENEIVRHSENNKKMEMKMGNNWKPMAKCSVENIGSSSSLSNSEENEIIRHSENNKKMKMDNNWKPMAKCSSGNKVLSSSSIFDHYRIMRGILSRLPVKSLMRFKCVSKHWQFSICQDQGLIDLHFSQSKQHCPDLFLVVPRYTVNRSGRYPARRNTRGYAGARECKYQQSLLLGNLFESGTSPAIRTTVRKSEQKPFHYTKILPPVNGLICFVNRRSAAVCILNPSTRERTPWIVSSLRQNKKYNFVEEYARAVWLPTYFFGFDPATKQHKVVCAWCLHGQATGFSGIDSEDDKFHWTGICEVLTVGENTWRNIDEKEKFKVITVPQHIKDKCKNPPGGHCGPYQSLIEVGGHISLLQRWTDKVVKLWICGDDTSTGSYRKWTEITMNLPFQWGDRHGRFPYFHGVAGEDRIIIESYPTMDRLDINKVCLYSYDWKKKTSTKKAKDGVVSESFAESLWPVRDHQFRHRQKTEKARLRLNVNVTAALDSAPAPAPIESFTNMCLHESIMKDISFHKYSTPTSIQAQAMPVALNGRDLLCCAETGSGKTAAFAIPMIQHSVRRGDGPLALVLAPTREHAQQIEKEVKAFSRSLESFRTATVVGGTNMAEQKSELRAGVNIVVATPERLIDHLQQGNTCLSRISFVVMDEADILLDMGFEPQIREVMRNVPIKRQTLLFSATMPVEIEALAQKYLSDPVQVKVGKVQESEKIPKGQD</sequence>
<evidence type="ECO:0000313" key="10">
    <source>
        <dbReference type="EMBL" id="RZC84536.1"/>
    </source>
</evidence>
<feature type="domain" description="DEAD-box RNA helicase Q" evidence="9">
    <location>
        <begin position="636"/>
        <end position="664"/>
    </location>
</feature>
<keyword evidence="11" id="KW-1185">Reference proteome</keyword>
<dbReference type="STRING" id="3469.A0A4Y7LH14"/>
<dbReference type="Gene3D" id="3.40.50.300">
    <property type="entry name" value="P-loop containing nucleotide triphosphate hydrolases"/>
    <property type="match status" value="1"/>
</dbReference>
<evidence type="ECO:0000256" key="1">
    <source>
        <dbReference type="ARBA" id="ARBA00006517"/>
    </source>
</evidence>
<evidence type="ECO:0000256" key="2">
    <source>
        <dbReference type="ARBA" id="ARBA00022741"/>
    </source>
</evidence>
<dbReference type="InterPro" id="IPR014001">
    <property type="entry name" value="Helicase_ATP-bd"/>
</dbReference>
<dbReference type="GO" id="GO:0005524">
    <property type="term" value="F:ATP binding"/>
    <property type="evidence" value="ECO:0007669"/>
    <property type="project" value="UniProtKB-KW"/>
</dbReference>
<dbReference type="Pfam" id="PF00270">
    <property type="entry name" value="DEAD"/>
    <property type="match status" value="1"/>
</dbReference>
<dbReference type="GO" id="GO:0003676">
    <property type="term" value="F:nucleic acid binding"/>
    <property type="evidence" value="ECO:0007669"/>
    <property type="project" value="InterPro"/>
</dbReference>
<feature type="compositionally biased region" description="Basic and acidic residues" evidence="7">
    <location>
        <begin position="64"/>
        <end position="77"/>
    </location>
</feature>
<evidence type="ECO:0008006" key="12">
    <source>
        <dbReference type="Google" id="ProtNLM"/>
    </source>
</evidence>
<dbReference type="CDD" id="cd00268">
    <property type="entry name" value="DEADc"/>
    <property type="match status" value="1"/>
</dbReference>
<protein>
    <recommendedName>
        <fullName evidence="12">F-box domain-containing protein</fullName>
    </recommendedName>
</protein>
<dbReference type="PROSITE" id="PS51195">
    <property type="entry name" value="Q_MOTIF"/>
    <property type="match status" value="1"/>
</dbReference>
<evidence type="ECO:0000256" key="6">
    <source>
        <dbReference type="PROSITE-ProRule" id="PRU00552"/>
    </source>
</evidence>
<dbReference type="InterPro" id="IPR001810">
    <property type="entry name" value="F-box_dom"/>
</dbReference>
<keyword evidence="3" id="KW-0378">Hydrolase</keyword>
<evidence type="ECO:0000313" key="11">
    <source>
        <dbReference type="Proteomes" id="UP000316621"/>
    </source>
</evidence>
<keyword evidence="4" id="KW-0347">Helicase</keyword>
<accession>A0A4Y7LH14</accession>
<dbReference type="GO" id="GO:0005829">
    <property type="term" value="C:cytosol"/>
    <property type="evidence" value="ECO:0007669"/>
    <property type="project" value="TreeGrafter"/>
</dbReference>
<dbReference type="GO" id="GO:0003724">
    <property type="term" value="F:RNA helicase activity"/>
    <property type="evidence" value="ECO:0007669"/>
    <property type="project" value="InterPro"/>
</dbReference>
<dbReference type="InterPro" id="IPR044742">
    <property type="entry name" value="DEAD/DEAH_RhlB"/>
</dbReference>
<gene>
    <name evidence="10" type="ORF">C5167_047323</name>
</gene>
<dbReference type="InterPro" id="IPR014014">
    <property type="entry name" value="RNA_helicase_DEAD_Q_motif"/>
</dbReference>
<organism evidence="10 11">
    <name type="scientific">Papaver somniferum</name>
    <name type="common">Opium poppy</name>
    <dbReference type="NCBI Taxonomy" id="3469"/>
    <lineage>
        <taxon>Eukaryota</taxon>
        <taxon>Viridiplantae</taxon>
        <taxon>Streptophyta</taxon>
        <taxon>Embryophyta</taxon>
        <taxon>Tracheophyta</taxon>
        <taxon>Spermatophyta</taxon>
        <taxon>Magnoliopsida</taxon>
        <taxon>Ranunculales</taxon>
        <taxon>Papaveraceae</taxon>
        <taxon>Papaveroideae</taxon>
        <taxon>Papaver</taxon>
    </lineage>
</organism>
<dbReference type="Pfam" id="PF08268">
    <property type="entry name" value="FBA_3"/>
    <property type="match status" value="1"/>
</dbReference>
<dbReference type="InterPro" id="IPR027417">
    <property type="entry name" value="P-loop_NTPase"/>
</dbReference>
<keyword evidence="2" id="KW-0547">Nucleotide-binding</keyword>
<dbReference type="SUPFAM" id="SSF81383">
    <property type="entry name" value="F-box domain"/>
    <property type="match status" value="1"/>
</dbReference>
<feature type="domain" description="Helicase ATP-binding" evidence="8">
    <location>
        <begin position="667"/>
        <end position="838"/>
    </location>
</feature>
<dbReference type="SMART" id="SM00487">
    <property type="entry name" value="DEXDc"/>
    <property type="match status" value="1"/>
</dbReference>
<dbReference type="GO" id="GO:0016787">
    <property type="term" value="F:hydrolase activity"/>
    <property type="evidence" value="ECO:0007669"/>
    <property type="project" value="UniProtKB-KW"/>
</dbReference>
<comment type="similarity">
    <text evidence="1">Belongs to the DEAD box helicase family. DDX21/DDX50 subfamily.</text>
</comment>
<dbReference type="AlphaFoldDB" id="A0A4Y7LH14"/>
<keyword evidence="5" id="KW-0067">ATP-binding</keyword>
<dbReference type="EMBL" id="CM010725">
    <property type="protein sequence ID" value="RZC84536.1"/>
    <property type="molecule type" value="Genomic_DNA"/>
</dbReference>
<reference evidence="10 11" key="1">
    <citation type="journal article" date="2018" name="Science">
        <title>The opium poppy genome and morphinan production.</title>
        <authorList>
            <person name="Guo L."/>
            <person name="Winzer T."/>
            <person name="Yang X."/>
            <person name="Li Y."/>
            <person name="Ning Z."/>
            <person name="He Z."/>
            <person name="Teodor R."/>
            <person name="Lu Y."/>
            <person name="Bowser T.A."/>
            <person name="Graham I.A."/>
            <person name="Ye K."/>
        </authorList>
    </citation>
    <scope>NUCLEOTIDE SEQUENCE [LARGE SCALE GENOMIC DNA]</scope>
    <source>
        <strain evidence="11">cv. HN1</strain>
        <tissue evidence="10">Leaves</tissue>
    </source>
</reference>
<dbReference type="InterPro" id="IPR050079">
    <property type="entry name" value="DEAD_box_RNA_helicase"/>
</dbReference>
<name>A0A4Y7LH14_PAPSO</name>
<dbReference type="InterPro" id="IPR036047">
    <property type="entry name" value="F-box-like_dom_sf"/>
</dbReference>
<dbReference type="PANTHER" id="PTHR47959:SF13">
    <property type="entry name" value="ATP-DEPENDENT RNA HELICASE RHLE"/>
    <property type="match status" value="1"/>
</dbReference>
<dbReference type="Proteomes" id="UP000316621">
    <property type="component" value="Chromosome 11"/>
</dbReference>
<feature type="short sequence motif" description="Q motif" evidence="6">
    <location>
        <begin position="636"/>
        <end position="664"/>
    </location>
</feature>
<dbReference type="InterPro" id="IPR011545">
    <property type="entry name" value="DEAD/DEAH_box_helicase_dom"/>
</dbReference>
<evidence type="ECO:0000256" key="3">
    <source>
        <dbReference type="ARBA" id="ARBA00022801"/>
    </source>
</evidence>
<proteinExistence type="inferred from homology"/>
<evidence type="ECO:0000256" key="7">
    <source>
        <dbReference type="SAM" id="MobiDB-lite"/>
    </source>
</evidence>